<evidence type="ECO:0000313" key="4">
    <source>
        <dbReference type="Proteomes" id="UP000701801"/>
    </source>
</evidence>
<keyword evidence="4" id="KW-1185">Reference proteome</keyword>
<dbReference type="OrthoDB" id="3518533at2759"/>
<accession>A0A9N9Q3V3</accession>
<reference evidence="3" key="1">
    <citation type="submission" date="2021-07" db="EMBL/GenBank/DDBJ databases">
        <authorList>
            <person name="Durling M."/>
        </authorList>
    </citation>
    <scope>NUCLEOTIDE SEQUENCE</scope>
</reference>
<dbReference type="Pfam" id="PF25484">
    <property type="entry name" value="DUF7907"/>
    <property type="match status" value="1"/>
</dbReference>
<dbReference type="InterPro" id="IPR057229">
    <property type="entry name" value="DUF7907"/>
</dbReference>
<proteinExistence type="predicted"/>
<sequence length="214" mass="22383">MFLSAATAFALIGAFASAAPTSSPIFPPRSTSESFRLIANVTANDLTPSINGWELSSYHTGAGQGYAVLTNPTPSVGRIFYTNGTAEDIRYRQSDILSDGGTPLFPFGIVLNQDKSVSVNAGLGTPGVNLALFPDPISALSTVGKDGFHACQTALPFSPVQIYTRAYEEETPAGCADVRLLAQCSESSGAEHPFGAISGCYADVKGIDWSIYSA</sequence>
<feature type="chain" id="PRO_5040389971" description="DUF7907 domain-containing protein" evidence="1">
    <location>
        <begin position="19"/>
        <end position="214"/>
    </location>
</feature>
<evidence type="ECO:0000259" key="2">
    <source>
        <dbReference type="Pfam" id="PF25484"/>
    </source>
</evidence>
<name>A0A9N9Q3V3_9HELO</name>
<keyword evidence="1" id="KW-0732">Signal</keyword>
<organism evidence="3 4">
    <name type="scientific">Hymenoscyphus albidus</name>
    <dbReference type="NCBI Taxonomy" id="595503"/>
    <lineage>
        <taxon>Eukaryota</taxon>
        <taxon>Fungi</taxon>
        <taxon>Dikarya</taxon>
        <taxon>Ascomycota</taxon>
        <taxon>Pezizomycotina</taxon>
        <taxon>Leotiomycetes</taxon>
        <taxon>Helotiales</taxon>
        <taxon>Helotiaceae</taxon>
        <taxon>Hymenoscyphus</taxon>
    </lineage>
</organism>
<gene>
    <name evidence="3" type="ORF">HYALB_00001218</name>
</gene>
<evidence type="ECO:0000256" key="1">
    <source>
        <dbReference type="SAM" id="SignalP"/>
    </source>
</evidence>
<dbReference type="Proteomes" id="UP000701801">
    <property type="component" value="Unassembled WGS sequence"/>
</dbReference>
<protein>
    <recommendedName>
        <fullName evidence="2">DUF7907 domain-containing protein</fullName>
    </recommendedName>
</protein>
<feature type="domain" description="DUF7907" evidence="2">
    <location>
        <begin position="32"/>
        <end position="184"/>
    </location>
</feature>
<feature type="signal peptide" evidence="1">
    <location>
        <begin position="1"/>
        <end position="18"/>
    </location>
</feature>
<dbReference type="EMBL" id="CAJVRM010000045">
    <property type="protein sequence ID" value="CAG8972526.1"/>
    <property type="molecule type" value="Genomic_DNA"/>
</dbReference>
<evidence type="ECO:0000313" key="3">
    <source>
        <dbReference type="EMBL" id="CAG8972526.1"/>
    </source>
</evidence>
<comment type="caution">
    <text evidence="3">The sequence shown here is derived from an EMBL/GenBank/DDBJ whole genome shotgun (WGS) entry which is preliminary data.</text>
</comment>
<dbReference type="AlphaFoldDB" id="A0A9N9Q3V3"/>